<evidence type="ECO:0000313" key="2">
    <source>
        <dbReference type="EMBL" id="CUV06665.1"/>
    </source>
</evidence>
<dbReference type="InterPro" id="IPR004323">
    <property type="entry name" value="Ion_tolerance_CutA"/>
</dbReference>
<dbReference type="VEuPathDB" id="CryptoDB:CHUDEA6_2410"/>
<dbReference type="Proteomes" id="UP001429100">
    <property type="component" value="Unassembled WGS sequence"/>
</dbReference>
<accession>A0A0S4TIF8</accession>
<dbReference type="InterPro" id="IPR015867">
    <property type="entry name" value="N-reg_PII/ATP_PRibTrfase_C"/>
</dbReference>
<gene>
    <name evidence="2" type="ORF">CHUDEA6_2410</name>
    <name evidence="3" type="ORF">GY17_00000245</name>
</gene>
<dbReference type="PANTHER" id="PTHR23419">
    <property type="entry name" value="DIVALENT CATION TOLERANCE CUTA-RELATED"/>
    <property type="match status" value="1"/>
</dbReference>
<dbReference type="Pfam" id="PF03091">
    <property type="entry name" value="CutA1"/>
    <property type="match status" value="1"/>
</dbReference>
<dbReference type="VEuPathDB" id="CryptoDB:ChTU502y2012_406g0900"/>
<dbReference type="EMBL" id="JTAI01000007">
    <property type="protein sequence ID" value="PPS97376.1"/>
    <property type="molecule type" value="Genomic_DNA"/>
</dbReference>
<sequence>MMETKNESNIILIYISAPNQDEATLIAKTLVDEELCACVSIIPSVRSIYKFKGQVHDENEVMLLVKTTSQLFTTLKEKVTEIHSYEIPEIIATKVIYGNENYINWVNQTVRS</sequence>
<dbReference type="OrthoDB" id="2017693at2759"/>
<dbReference type="PANTHER" id="PTHR23419:SF8">
    <property type="entry name" value="FI09726P"/>
    <property type="match status" value="1"/>
</dbReference>
<proteinExistence type="inferred from homology"/>
<organism evidence="2">
    <name type="scientific">Cryptosporidium hominis</name>
    <dbReference type="NCBI Taxonomy" id="237895"/>
    <lineage>
        <taxon>Eukaryota</taxon>
        <taxon>Sar</taxon>
        <taxon>Alveolata</taxon>
        <taxon>Apicomplexa</taxon>
        <taxon>Conoidasida</taxon>
        <taxon>Coccidia</taxon>
        <taxon>Eucoccidiorida</taxon>
        <taxon>Eimeriorina</taxon>
        <taxon>Cryptosporidiidae</taxon>
        <taxon>Cryptosporidium</taxon>
    </lineage>
</organism>
<evidence type="ECO:0000313" key="3">
    <source>
        <dbReference type="EMBL" id="PPS97376.1"/>
    </source>
</evidence>
<comment type="similarity">
    <text evidence="1">Belongs to the CutA family.</text>
</comment>
<dbReference type="VEuPathDB" id="CryptoDB:GY17_00000245"/>
<dbReference type="Gene3D" id="3.30.70.120">
    <property type="match status" value="1"/>
</dbReference>
<dbReference type="AlphaFoldDB" id="A0A0S4TIF8"/>
<name>A0A0S4TIF8_CRYHO</name>
<dbReference type="Proteomes" id="UP000199752">
    <property type="component" value="Chromosome 6"/>
</dbReference>
<reference evidence="2" key="2">
    <citation type="submission" date="2015-08" db="EMBL/GenBank/DDBJ databases">
        <authorList>
            <person name="Babu N.S."/>
            <person name="Beckwith C.J."/>
            <person name="Beseler K.G."/>
            <person name="Brison A."/>
            <person name="Carone J.V."/>
            <person name="Caskin T.P."/>
            <person name="Diamond M."/>
            <person name="Durham M.E."/>
            <person name="Foxe J.M."/>
            <person name="Go M."/>
            <person name="Henderson B.A."/>
            <person name="Jones I.B."/>
            <person name="McGettigan J.A."/>
            <person name="Micheletti S.J."/>
            <person name="Nasrallah M.E."/>
            <person name="Ortiz D."/>
            <person name="Piller C.R."/>
            <person name="Privatt S.R."/>
            <person name="Schneider S.L."/>
            <person name="Sharp S."/>
            <person name="Smith T.C."/>
            <person name="Stanton J.D."/>
            <person name="Ullery H.E."/>
            <person name="Wilson R.J."/>
            <person name="Serrano M.G."/>
            <person name="Buck G."/>
            <person name="Lee V."/>
            <person name="Wang Y."/>
            <person name="Carvalho R."/>
            <person name="Voegtly L."/>
            <person name="Shi R."/>
            <person name="Duckworth R."/>
            <person name="Johnson A."/>
            <person name="Loviza R."/>
            <person name="Walstead R."/>
            <person name="Shah Z."/>
            <person name="Kiflezghi M."/>
            <person name="Wade K."/>
            <person name="Ball S.L."/>
            <person name="Bradley K.W."/>
            <person name="Asai D.J."/>
            <person name="Bowman C.A."/>
            <person name="Russell D.A."/>
            <person name="Pope W.H."/>
            <person name="Jacobs-Sera D."/>
            <person name="Hendrix R.W."/>
            <person name="Hatfull G.F."/>
        </authorList>
    </citation>
    <scope>NUCLEOTIDE SEQUENCE [LARGE SCALE GENOMIC DNA]</scope>
</reference>
<dbReference type="GO" id="GO:0005507">
    <property type="term" value="F:copper ion binding"/>
    <property type="evidence" value="ECO:0007669"/>
    <property type="project" value="TreeGrafter"/>
</dbReference>
<dbReference type="SUPFAM" id="SSF54913">
    <property type="entry name" value="GlnB-like"/>
    <property type="match status" value="1"/>
</dbReference>
<dbReference type="VEuPathDB" id="CryptoDB:Chro.60280"/>
<evidence type="ECO:0000256" key="1">
    <source>
        <dbReference type="ARBA" id="ARBA00010169"/>
    </source>
</evidence>
<keyword evidence="4" id="KW-1185">Reference proteome</keyword>
<reference evidence="3 4" key="3">
    <citation type="submission" date="2017-10" db="EMBL/GenBank/DDBJ databases">
        <title>Consistent, comparative and evidence-based genome annotation and re-annotation for the closely-related species, Cryptosporidium parvum, C. hominis and C. tyzzeri.</title>
        <authorList>
            <person name="Baptista R.P."/>
            <person name="Li Y."/>
            <person name="Sateriale A."/>
            <person name="Striepen B."/>
            <person name="Kissinger J.C."/>
        </authorList>
    </citation>
    <scope>NUCLEOTIDE SEQUENCE [LARGE SCALE GENOMIC DNA]</scope>
    <source>
        <strain evidence="3">30976</strain>
    </source>
</reference>
<reference evidence="3 4" key="1">
    <citation type="submission" date="2014-11" db="EMBL/GenBank/DDBJ databases">
        <title>Comparative genomic analysis of Cryptosporidium hominis reveals occurrence of genetic recombination in virulent subtypes.</title>
        <authorList>
            <person name="Guo Y."/>
            <person name="Tang K."/>
            <person name="Frace M."/>
            <person name="Li N."/>
            <person name="Roellig D.M."/>
            <person name="Sammons S."/>
            <person name="Knipe K."/>
            <person name="Rowe L."/>
            <person name="Feng Y."/>
            <person name="Xiao L."/>
        </authorList>
    </citation>
    <scope>NUCLEOTIDE SEQUENCE [LARGE SCALE GENOMIC DNA]</scope>
    <source>
        <strain evidence="3">30976</strain>
    </source>
</reference>
<evidence type="ECO:0000313" key="4">
    <source>
        <dbReference type="Proteomes" id="UP001429100"/>
    </source>
</evidence>
<dbReference type="GO" id="GO:0010038">
    <property type="term" value="P:response to metal ion"/>
    <property type="evidence" value="ECO:0007669"/>
    <property type="project" value="InterPro"/>
</dbReference>
<dbReference type="EMBL" id="LN877952">
    <property type="protein sequence ID" value="CUV06665.1"/>
    <property type="molecule type" value="Genomic_DNA"/>
</dbReference>
<protein>
    <submittedName>
        <fullName evidence="3">Divalent ion tolerance protein</fullName>
    </submittedName>
</protein>
<dbReference type="InterPro" id="IPR011322">
    <property type="entry name" value="N-reg_PII-like_a/b"/>
</dbReference>